<feature type="domain" description="Major facilitator superfamily (MFS) profile" evidence="8">
    <location>
        <begin position="59"/>
        <end position="484"/>
    </location>
</feature>
<dbReference type="Pfam" id="PF07690">
    <property type="entry name" value="MFS_1"/>
    <property type="match status" value="1"/>
</dbReference>
<feature type="transmembrane region" description="Helical" evidence="7">
    <location>
        <begin position="97"/>
        <end position="118"/>
    </location>
</feature>
<proteinExistence type="predicted"/>
<gene>
    <name evidence="9" type="ORF">H2200_006092</name>
</gene>
<evidence type="ECO:0000256" key="6">
    <source>
        <dbReference type="SAM" id="MobiDB-lite"/>
    </source>
</evidence>
<feature type="transmembrane region" description="Helical" evidence="7">
    <location>
        <begin position="362"/>
        <end position="379"/>
    </location>
</feature>
<dbReference type="PANTHER" id="PTHR43791:SF67">
    <property type="entry name" value="TRANSPORTER, PUTATIVE (AFU_ORTHOLOGUE AFUA_3G04010)-RELATED"/>
    <property type="match status" value="1"/>
</dbReference>
<evidence type="ECO:0000259" key="8">
    <source>
        <dbReference type="PROSITE" id="PS50850"/>
    </source>
</evidence>
<feature type="transmembrane region" description="Helical" evidence="7">
    <location>
        <begin position="391"/>
        <end position="411"/>
    </location>
</feature>
<evidence type="ECO:0000256" key="4">
    <source>
        <dbReference type="ARBA" id="ARBA00022989"/>
    </source>
</evidence>
<evidence type="ECO:0000313" key="9">
    <source>
        <dbReference type="EMBL" id="KAJ9609764.1"/>
    </source>
</evidence>
<feature type="transmembrane region" description="Helical" evidence="7">
    <location>
        <begin position="298"/>
        <end position="323"/>
    </location>
</feature>
<feature type="transmembrane region" description="Helical" evidence="7">
    <location>
        <begin position="125"/>
        <end position="144"/>
    </location>
</feature>
<evidence type="ECO:0000256" key="2">
    <source>
        <dbReference type="ARBA" id="ARBA00022448"/>
    </source>
</evidence>
<evidence type="ECO:0000256" key="3">
    <source>
        <dbReference type="ARBA" id="ARBA00022692"/>
    </source>
</evidence>
<organism evidence="9 10">
    <name type="scientific">Cladophialophora chaetospira</name>
    <dbReference type="NCBI Taxonomy" id="386627"/>
    <lineage>
        <taxon>Eukaryota</taxon>
        <taxon>Fungi</taxon>
        <taxon>Dikarya</taxon>
        <taxon>Ascomycota</taxon>
        <taxon>Pezizomycotina</taxon>
        <taxon>Eurotiomycetes</taxon>
        <taxon>Chaetothyriomycetidae</taxon>
        <taxon>Chaetothyriales</taxon>
        <taxon>Herpotrichiellaceae</taxon>
        <taxon>Cladophialophora</taxon>
    </lineage>
</organism>
<keyword evidence="3 7" id="KW-0812">Transmembrane</keyword>
<accession>A0AA39CIT1</accession>
<evidence type="ECO:0000256" key="7">
    <source>
        <dbReference type="SAM" id="Phobius"/>
    </source>
</evidence>
<feature type="transmembrane region" description="Helical" evidence="7">
    <location>
        <begin position="456"/>
        <end position="478"/>
    </location>
</feature>
<evidence type="ECO:0000256" key="5">
    <source>
        <dbReference type="ARBA" id="ARBA00023136"/>
    </source>
</evidence>
<protein>
    <recommendedName>
        <fullName evidence="8">Major facilitator superfamily (MFS) profile domain-containing protein</fullName>
    </recommendedName>
</protein>
<reference evidence="9" key="1">
    <citation type="submission" date="2022-10" db="EMBL/GenBank/DDBJ databases">
        <title>Culturing micro-colonial fungi from biological soil crusts in the Mojave desert and describing Neophaeococcomyces mojavensis, and introducing the new genera and species Taxawa tesnikishii.</title>
        <authorList>
            <person name="Kurbessoian T."/>
            <person name="Stajich J.E."/>
        </authorList>
    </citation>
    <scope>NUCLEOTIDE SEQUENCE</scope>
    <source>
        <strain evidence="9">TK_41</strain>
    </source>
</reference>
<evidence type="ECO:0000313" key="10">
    <source>
        <dbReference type="Proteomes" id="UP001172673"/>
    </source>
</evidence>
<comment type="subcellular location">
    <subcellularLocation>
        <location evidence="1">Membrane</location>
        <topology evidence="1">Multi-pass membrane protein</topology>
    </subcellularLocation>
</comment>
<feature type="compositionally biased region" description="Polar residues" evidence="6">
    <location>
        <begin position="20"/>
        <end position="37"/>
    </location>
</feature>
<dbReference type="GO" id="GO:0022857">
    <property type="term" value="F:transmembrane transporter activity"/>
    <property type="evidence" value="ECO:0007669"/>
    <property type="project" value="InterPro"/>
</dbReference>
<feature type="compositionally biased region" description="Basic and acidic residues" evidence="6">
    <location>
        <begin position="1"/>
        <end position="17"/>
    </location>
</feature>
<comment type="caution">
    <text evidence="9">The sequence shown here is derived from an EMBL/GenBank/DDBJ whole genome shotgun (WGS) entry which is preliminary data.</text>
</comment>
<name>A0AA39CIT1_9EURO</name>
<dbReference type="PROSITE" id="PS50850">
    <property type="entry name" value="MFS"/>
    <property type="match status" value="1"/>
</dbReference>
<dbReference type="PANTHER" id="PTHR43791">
    <property type="entry name" value="PERMEASE-RELATED"/>
    <property type="match status" value="1"/>
</dbReference>
<dbReference type="Proteomes" id="UP001172673">
    <property type="component" value="Unassembled WGS sequence"/>
</dbReference>
<feature type="transmembrane region" description="Helical" evidence="7">
    <location>
        <begin position="150"/>
        <end position="172"/>
    </location>
</feature>
<dbReference type="FunFam" id="1.20.1250.20:FF:000013">
    <property type="entry name" value="MFS general substrate transporter"/>
    <property type="match status" value="1"/>
</dbReference>
<feature type="transmembrane region" description="Helical" evidence="7">
    <location>
        <begin position="335"/>
        <end position="355"/>
    </location>
</feature>
<dbReference type="InterPro" id="IPR020846">
    <property type="entry name" value="MFS_dom"/>
</dbReference>
<keyword evidence="10" id="KW-1185">Reference proteome</keyword>
<feature type="transmembrane region" description="Helical" evidence="7">
    <location>
        <begin position="181"/>
        <end position="202"/>
    </location>
</feature>
<dbReference type="Gene3D" id="1.20.1250.20">
    <property type="entry name" value="MFS general substrate transporter like domains"/>
    <property type="match status" value="2"/>
</dbReference>
<dbReference type="AlphaFoldDB" id="A0AA39CIT1"/>
<sequence>MSQEKITKDPMAEKPDDSQLEASSQVVSGDKTGSMSALSEDARTKKLTRKLLLKLDTRILPVLAVLFLCSFLDRTNVGNAKILGLEDDIGVSNSQYANGLAIFFAFYIAAELPSNLVLKKFSPRLWLAFLTSAWGIIGMCLGFIRNYGGFLAVRAFLGLAEGGLLPGMVLYLSGMYTRGELALRIGLFYTSASLAGAFGGLLARGLSAIGSTGSTVDAGWRWIMIIEGLLTFVAGVASYFLLPNNVSTAWFLSAEERELAKNRLRNDTSAHLPQGQENEVVEKFRWSEVRRGIINIQLWLTATAYFAILSGLYSFGLFLPTIIKGLGYTANEAQLWSVIPYAVAAVLTVFVAFVSDRSKLRGVTMLCTLPLAIIGYAAIANVGEHDNHTKYGMTFLMATGLYASVPPVLVWNSNNSAGHYKRATTSGMQLAIANCGGFVSSFIYKSTEAPQYHKSHTIILGLLVYAWFAVLCNVLYVAKINRDKANGKYDKYIGYGDDRDPEFKMVL</sequence>
<feature type="region of interest" description="Disordered" evidence="6">
    <location>
        <begin position="1"/>
        <end position="37"/>
    </location>
</feature>
<dbReference type="InterPro" id="IPR011701">
    <property type="entry name" value="MFS"/>
</dbReference>
<dbReference type="InterPro" id="IPR036259">
    <property type="entry name" value="MFS_trans_sf"/>
</dbReference>
<dbReference type="GO" id="GO:0016020">
    <property type="term" value="C:membrane"/>
    <property type="evidence" value="ECO:0007669"/>
    <property type="project" value="UniProtKB-SubCell"/>
</dbReference>
<keyword evidence="4 7" id="KW-1133">Transmembrane helix</keyword>
<feature type="transmembrane region" description="Helical" evidence="7">
    <location>
        <begin position="423"/>
        <end position="444"/>
    </location>
</feature>
<feature type="transmembrane region" description="Helical" evidence="7">
    <location>
        <begin position="222"/>
        <end position="242"/>
    </location>
</feature>
<evidence type="ECO:0000256" key="1">
    <source>
        <dbReference type="ARBA" id="ARBA00004141"/>
    </source>
</evidence>
<dbReference type="SUPFAM" id="SSF103473">
    <property type="entry name" value="MFS general substrate transporter"/>
    <property type="match status" value="1"/>
</dbReference>
<feature type="transmembrane region" description="Helical" evidence="7">
    <location>
        <begin position="59"/>
        <end position="77"/>
    </location>
</feature>
<keyword evidence="5 7" id="KW-0472">Membrane</keyword>
<dbReference type="FunFam" id="1.20.1250.20:FF:000188">
    <property type="entry name" value="MFS general substrate transporter"/>
    <property type="match status" value="1"/>
</dbReference>
<dbReference type="EMBL" id="JAPDRK010000008">
    <property type="protein sequence ID" value="KAJ9609764.1"/>
    <property type="molecule type" value="Genomic_DNA"/>
</dbReference>
<keyword evidence="2" id="KW-0813">Transport</keyword>